<sequence length="119" mass="13722">MTNPIFPADPKQDSKYYEVELEDPTLRTNMEGGYVVTRPKHTRKPRRTFKSGCTSITTDQRKVLENFYDLVRGGSVIFDWTDPVTGTVFQVRFKEKISFKYTGVGTAQLWDVTFTLEQA</sequence>
<dbReference type="Proteomes" id="UP000234456">
    <property type="component" value="Unassembled WGS sequence"/>
</dbReference>
<dbReference type="AlphaFoldDB" id="A0A2N4TXZ1"/>
<name>A0A2N4TXZ1_RALPI</name>
<organism evidence="1 2">
    <name type="scientific">Ralstonia pickettii</name>
    <name type="common">Burkholderia pickettii</name>
    <dbReference type="NCBI Taxonomy" id="329"/>
    <lineage>
        <taxon>Bacteria</taxon>
        <taxon>Pseudomonadati</taxon>
        <taxon>Pseudomonadota</taxon>
        <taxon>Betaproteobacteria</taxon>
        <taxon>Burkholderiales</taxon>
        <taxon>Burkholderiaceae</taxon>
        <taxon>Ralstonia</taxon>
    </lineage>
</organism>
<dbReference type="OrthoDB" id="8795416at2"/>
<dbReference type="EMBL" id="PKQE01000001">
    <property type="protein sequence ID" value="PLC44567.1"/>
    <property type="molecule type" value="Genomic_DNA"/>
</dbReference>
<proteinExistence type="predicted"/>
<evidence type="ECO:0000313" key="1">
    <source>
        <dbReference type="EMBL" id="PLC44567.1"/>
    </source>
</evidence>
<evidence type="ECO:0000313" key="2">
    <source>
        <dbReference type="Proteomes" id="UP000234456"/>
    </source>
</evidence>
<dbReference type="RefSeq" id="WP_102064978.1">
    <property type="nucleotide sequence ID" value="NZ_PKQE01000001.1"/>
</dbReference>
<accession>A0A2N4TXZ1</accession>
<protein>
    <recommendedName>
        <fullName evidence="3">Phage tail protein</fullName>
    </recommendedName>
</protein>
<reference evidence="1 2" key="1">
    <citation type="submission" date="2017-12" db="EMBL/GenBank/DDBJ databases">
        <title>Draft genome sequence of Ralstonia pickettii 52.</title>
        <authorList>
            <person name="Zheng B."/>
        </authorList>
    </citation>
    <scope>NUCLEOTIDE SEQUENCE [LARGE SCALE GENOMIC DNA]</scope>
    <source>
        <strain evidence="1 2">52</strain>
    </source>
</reference>
<comment type="caution">
    <text evidence="1">The sequence shown here is derived from an EMBL/GenBank/DDBJ whole genome shotgun (WGS) entry which is preliminary data.</text>
</comment>
<evidence type="ECO:0008006" key="3">
    <source>
        <dbReference type="Google" id="ProtNLM"/>
    </source>
</evidence>
<gene>
    <name evidence="1" type="ORF">C0Q88_07765</name>
</gene>